<dbReference type="Pfam" id="PF13450">
    <property type="entry name" value="NAD_binding_8"/>
    <property type="match status" value="1"/>
</dbReference>
<dbReference type="PANTHER" id="PTHR15944">
    <property type="entry name" value="FARNESYLCYSTEINE LYASE"/>
    <property type="match status" value="1"/>
</dbReference>
<dbReference type="RefSeq" id="XP_016664717.1">
    <property type="nucleotide sequence ID" value="XM_016809228.1"/>
</dbReference>
<proteinExistence type="inferred from homology"/>
<evidence type="ECO:0000256" key="7">
    <source>
        <dbReference type="ARBA" id="ARBA00023180"/>
    </source>
</evidence>
<dbReference type="InterPro" id="IPR010795">
    <property type="entry name" value="Prenylcys_lyase"/>
</dbReference>
<evidence type="ECO:0000256" key="1">
    <source>
        <dbReference type="ARBA" id="ARBA00001974"/>
    </source>
</evidence>
<dbReference type="Proteomes" id="UP000007819">
    <property type="component" value="Chromosome A1"/>
</dbReference>
<dbReference type="InterPro" id="IPR036188">
    <property type="entry name" value="FAD/NAD-bd_sf"/>
</dbReference>
<dbReference type="GeneID" id="100160471"/>
<dbReference type="InterPro" id="IPR017046">
    <property type="entry name" value="Prenylcysteine_Oxase1"/>
</dbReference>
<keyword evidence="3" id="KW-0285">Flavoprotein</keyword>
<keyword evidence="6" id="KW-0560">Oxidoreductase</keyword>
<dbReference type="GO" id="GO:0030327">
    <property type="term" value="P:prenylated protein catabolic process"/>
    <property type="evidence" value="ECO:0007669"/>
    <property type="project" value="TreeGrafter"/>
</dbReference>
<dbReference type="RefSeq" id="XP_008189231.1">
    <property type="nucleotide sequence ID" value="XM_008191009.2"/>
</dbReference>
<evidence type="ECO:0000256" key="4">
    <source>
        <dbReference type="ARBA" id="ARBA00022729"/>
    </source>
</evidence>
<dbReference type="Pfam" id="PF07156">
    <property type="entry name" value="Prenylcys_lyase"/>
    <property type="match status" value="1"/>
</dbReference>
<evidence type="ECO:0000256" key="2">
    <source>
        <dbReference type="ARBA" id="ARBA00009967"/>
    </source>
</evidence>
<evidence type="ECO:0000313" key="10">
    <source>
        <dbReference type="EnsemblMetazoa" id="XP_016664717.1"/>
    </source>
</evidence>
<dbReference type="EnsemblMetazoa" id="XM_029488371.1">
    <property type="protein sequence ID" value="XP_029344231.1"/>
    <property type="gene ID" value="LOC100160471"/>
</dbReference>
<dbReference type="OrthoDB" id="437369at2759"/>
<evidence type="ECO:0000313" key="11">
    <source>
        <dbReference type="Proteomes" id="UP000007819"/>
    </source>
</evidence>
<evidence type="ECO:0000259" key="9">
    <source>
        <dbReference type="Pfam" id="PF07156"/>
    </source>
</evidence>
<feature type="chain" id="PRO_5042775224" description="Prenylcysteine lyase domain-containing protein" evidence="8">
    <location>
        <begin position="23"/>
        <end position="474"/>
    </location>
</feature>
<dbReference type="EnsemblMetazoa" id="XM_008191009.3">
    <property type="protein sequence ID" value="XP_008189231.1"/>
    <property type="gene ID" value="LOC100160471"/>
</dbReference>
<protein>
    <recommendedName>
        <fullName evidence="9">Prenylcysteine lyase domain-containing protein</fullName>
    </recommendedName>
</protein>
<dbReference type="GO" id="GO:0001735">
    <property type="term" value="F:prenylcysteine oxidase activity"/>
    <property type="evidence" value="ECO:0007669"/>
    <property type="project" value="InterPro"/>
</dbReference>
<dbReference type="Gene3D" id="3.50.50.60">
    <property type="entry name" value="FAD/NAD(P)-binding domain"/>
    <property type="match status" value="1"/>
</dbReference>
<keyword evidence="7" id="KW-0325">Glycoprotein</keyword>
<feature type="signal peptide" evidence="8">
    <location>
        <begin position="1"/>
        <end position="22"/>
    </location>
</feature>
<evidence type="ECO:0000256" key="5">
    <source>
        <dbReference type="ARBA" id="ARBA00022827"/>
    </source>
</evidence>
<reference evidence="10" key="2">
    <citation type="submission" date="2022-06" db="UniProtKB">
        <authorList>
            <consortium name="EnsemblMetazoa"/>
        </authorList>
    </citation>
    <scope>IDENTIFICATION</scope>
</reference>
<evidence type="ECO:0000256" key="6">
    <source>
        <dbReference type="ARBA" id="ARBA00023002"/>
    </source>
</evidence>
<dbReference type="SUPFAM" id="SSF51905">
    <property type="entry name" value="FAD/NAD(P)-binding domain"/>
    <property type="match status" value="1"/>
</dbReference>
<keyword evidence="11" id="KW-1185">Reference proteome</keyword>
<dbReference type="PANTHER" id="PTHR15944:SF0">
    <property type="entry name" value="PRENYLCYSTEINE LYASE DOMAIN-CONTAINING PROTEIN"/>
    <property type="match status" value="1"/>
</dbReference>
<evidence type="ECO:0000256" key="3">
    <source>
        <dbReference type="ARBA" id="ARBA00022630"/>
    </source>
</evidence>
<sequence length="474" mass="54169">MKYFMELVVLTWFLALLKCTQQADLNIAIIGSGIGGTSCAYFLKEIFKDLVNLDIYEGNQVGGRLATVIMSDGNEYETGGSVIHQRNRYMSNFVTNLGLQKRKSVFKNERLGLHNGKDFDFIENDNYLVNLMNILWRYGYSIKRLQEFINSMLDKFERIYELQTNGVSFDSIYDLLTAMDPSFVNYLNISVRDAYLKEEHFSEPLITELVQASLRVNYGQNTNVHEFVGSVSMAGMDGSLWSVKGGNKRVVEKLLEKSNAHLVPEYVVQITKNNDSYTLLTNFKKKATYDYVVFAAPLAENQKVPITFSNMPLALNKVGKYHQTVSTLVVGEMKRTKFSPISDDLIPITIISNNENEFFNSISNVEGVNEAASLNVWKIFSQHPLSNNQIDHLFENVSDVKVVDWLAYPHYKVPTESQSFHIADRLYHINAIEWAASAMEMSCIGAKNVALIIKKHYYSEEQYEKTTKWSHREL</sequence>
<reference evidence="11" key="1">
    <citation type="submission" date="2010-06" db="EMBL/GenBank/DDBJ databases">
        <authorList>
            <person name="Jiang H."/>
            <person name="Abraham K."/>
            <person name="Ali S."/>
            <person name="Alsbrooks S.L."/>
            <person name="Anim B.N."/>
            <person name="Anosike U.S."/>
            <person name="Attaway T."/>
            <person name="Bandaranaike D.P."/>
            <person name="Battles P.K."/>
            <person name="Bell S.N."/>
            <person name="Bell A.V."/>
            <person name="Beltran B."/>
            <person name="Bickham C."/>
            <person name="Bustamante Y."/>
            <person name="Caleb T."/>
            <person name="Canada A."/>
            <person name="Cardenas V."/>
            <person name="Carter K."/>
            <person name="Chacko J."/>
            <person name="Chandrabose M.N."/>
            <person name="Chavez D."/>
            <person name="Chavez A."/>
            <person name="Chen L."/>
            <person name="Chu H.-S."/>
            <person name="Claassen K.J."/>
            <person name="Cockrell R."/>
            <person name="Collins M."/>
            <person name="Cooper J.A."/>
            <person name="Cree A."/>
            <person name="Curry S.M."/>
            <person name="Da Y."/>
            <person name="Dao M.D."/>
            <person name="Das B."/>
            <person name="Davila M.-L."/>
            <person name="Davy-Carroll L."/>
            <person name="Denson S."/>
            <person name="Dinh H."/>
            <person name="Ebong V.E."/>
            <person name="Edwards J.R."/>
            <person name="Egan A."/>
            <person name="El-Daye J."/>
            <person name="Escobedo L."/>
            <person name="Fernandez S."/>
            <person name="Fernando P.R."/>
            <person name="Flagg N."/>
            <person name="Forbes L.D."/>
            <person name="Fowler R.G."/>
            <person name="Fu Q."/>
            <person name="Gabisi R.A."/>
            <person name="Ganer J."/>
            <person name="Garbino Pronczuk A."/>
            <person name="Garcia R.M."/>
            <person name="Garner T."/>
            <person name="Garrett T.E."/>
            <person name="Gonzalez D.A."/>
            <person name="Hamid H."/>
            <person name="Hawkins E.S."/>
            <person name="Hirani K."/>
            <person name="Hogues M.E."/>
            <person name="Hollins B."/>
            <person name="Hsiao C.-H."/>
            <person name="Jabil R."/>
            <person name="James M.L."/>
            <person name="Jhangiani S.N."/>
            <person name="Johnson B."/>
            <person name="Johnson Q."/>
            <person name="Joshi V."/>
            <person name="Kalu J.B."/>
            <person name="Kam C."/>
            <person name="Kashfia A."/>
            <person name="Keebler J."/>
            <person name="Kisamo H."/>
            <person name="Kovar C.L."/>
            <person name="Lago L.A."/>
            <person name="Lai C.-Y."/>
            <person name="Laidlaw J."/>
            <person name="Lara F."/>
            <person name="Le T.-K."/>
            <person name="Lee S.L."/>
            <person name="Legall F.H."/>
            <person name="Lemon S.J."/>
            <person name="Lewis L.R."/>
            <person name="Li B."/>
            <person name="Liu Y."/>
            <person name="Liu Y.-S."/>
            <person name="Lopez J."/>
            <person name="Lozado R.J."/>
            <person name="Lu J."/>
            <person name="Madu R.C."/>
            <person name="Maheshwari M."/>
            <person name="Maheshwari R."/>
            <person name="Malloy K."/>
            <person name="Martinez E."/>
            <person name="Mathew T."/>
            <person name="Mercado I.C."/>
            <person name="Mercado C."/>
            <person name="Meyer B."/>
            <person name="Montgomery K."/>
            <person name="Morgan M.B."/>
            <person name="Munidasa M."/>
            <person name="Nazareth L.V."/>
            <person name="Nelson J."/>
            <person name="Ng B.M."/>
            <person name="Nguyen N.B."/>
            <person name="Nguyen P.Q."/>
            <person name="Nguyen T."/>
            <person name="Obregon M."/>
            <person name="Okwuonu G.O."/>
            <person name="Onwere C.G."/>
            <person name="Orozco G."/>
            <person name="Parra A."/>
            <person name="Patel S."/>
            <person name="Patil S."/>
            <person name="Perez A."/>
            <person name="Perez Y."/>
            <person name="Pham C."/>
            <person name="Primus E.L."/>
            <person name="Pu L.-L."/>
            <person name="Puazo M."/>
            <person name="Qin X."/>
            <person name="Quiroz J.B."/>
            <person name="Reese J."/>
            <person name="Richards S."/>
            <person name="Rives C.M."/>
            <person name="Robberts R."/>
            <person name="Ruiz S.J."/>
            <person name="Ruiz M.J."/>
            <person name="Santibanez J."/>
            <person name="Schneider B.W."/>
            <person name="Sisson I."/>
            <person name="Smith M."/>
            <person name="Sodergren E."/>
            <person name="Song X.-Z."/>
            <person name="Song B.B."/>
            <person name="Summersgill H."/>
            <person name="Thelus R."/>
            <person name="Thornton R.D."/>
            <person name="Trejos Z.Y."/>
            <person name="Usmani K."/>
            <person name="Vattathil S."/>
            <person name="Villasana D."/>
            <person name="Walker D.L."/>
            <person name="Wang S."/>
            <person name="Wang K."/>
            <person name="White C.S."/>
            <person name="Williams A.C."/>
            <person name="Williamson J."/>
            <person name="Wilson K."/>
            <person name="Woghiren I.O."/>
            <person name="Woodworth J.R."/>
            <person name="Worley K.C."/>
            <person name="Wright R.A."/>
            <person name="Wu W."/>
            <person name="Young L."/>
            <person name="Zhang L."/>
            <person name="Zhang J."/>
            <person name="Zhu Y."/>
            <person name="Muzny D.M."/>
            <person name="Weinstock G."/>
            <person name="Gibbs R.A."/>
        </authorList>
    </citation>
    <scope>NUCLEOTIDE SEQUENCE [LARGE SCALE GENOMIC DNA]</scope>
    <source>
        <strain evidence="11">LSR1</strain>
    </source>
</reference>
<evidence type="ECO:0000256" key="8">
    <source>
        <dbReference type="SAM" id="SignalP"/>
    </source>
</evidence>
<dbReference type="EnsemblMetazoa" id="XM_016809228.2">
    <property type="protein sequence ID" value="XP_016664717.1"/>
    <property type="gene ID" value="LOC100160471"/>
</dbReference>
<accession>A0A8R2D837</accession>
<comment type="similarity">
    <text evidence="2">Belongs to the prenylcysteine oxidase family.</text>
</comment>
<keyword evidence="5" id="KW-0274">FAD</keyword>
<name>A0A8R2D837_ACYPI</name>
<organism evidence="10 11">
    <name type="scientific">Acyrthosiphon pisum</name>
    <name type="common">Pea aphid</name>
    <dbReference type="NCBI Taxonomy" id="7029"/>
    <lineage>
        <taxon>Eukaryota</taxon>
        <taxon>Metazoa</taxon>
        <taxon>Ecdysozoa</taxon>
        <taxon>Arthropoda</taxon>
        <taxon>Hexapoda</taxon>
        <taxon>Insecta</taxon>
        <taxon>Pterygota</taxon>
        <taxon>Neoptera</taxon>
        <taxon>Paraneoptera</taxon>
        <taxon>Hemiptera</taxon>
        <taxon>Sternorrhyncha</taxon>
        <taxon>Aphidomorpha</taxon>
        <taxon>Aphidoidea</taxon>
        <taxon>Aphididae</taxon>
        <taxon>Macrosiphini</taxon>
        <taxon>Acyrthosiphon</taxon>
    </lineage>
</organism>
<keyword evidence="4 8" id="KW-0732">Signal</keyword>
<dbReference type="KEGG" id="api:100160471"/>
<dbReference type="AlphaFoldDB" id="A0A8R2D837"/>
<comment type="cofactor">
    <cofactor evidence="1">
        <name>FAD</name>
        <dbReference type="ChEBI" id="CHEBI:57692"/>
    </cofactor>
</comment>
<dbReference type="GO" id="GO:0030328">
    <property type="term" value="P:prenylcysteine catabolic process"/>
    <property type="evidence" value="ECO:0007669"/>
    <property type="project" value="InterPro"/>
</dbReference>
<feature type="domain" description="Prenylcysteine lyase" evidence="9">
    <location>
        <begin position="122"/>
        <end position="461"/>
    </location>
</feature>